<evidence type="ECO:0000313" key="3">
    <source>
        <dbReference type="Proteomes" id="UP000291130"/>
    </source>
</evidence>
<name>A0A411MM01_9PSED</name>
<dbReference type="InterPro" id="IPR036429">
    <property type="entry name" value="SpoA-like_sf"/>
</dbReference>
<organism evidence="2 3">
    <name type="scientific">Pseudomonas tructae</name>
    <dbReference type="NCBI Taxonomy" id="2518644"/>
    <lineage>
        <taxon>Bacteria</taxon>
        <taxon>Pseudomonadati</taxon>
        <taxon>Pseudomonadota</taxon>
        <taxon>Gammaproteobacteria</taxon>
        <taxon>Pseudomonadales</taxon>
        <taxon>Pseudomonadaceae</taxon>
        <taxon>Pseudomonas</taxon>
    </lineage>
</organism>
<sequence length="295" mass="32057">MKHFALRHLHGQSSVQRRLLRHQPQLQLEAPPQDRACLQFSAESAQGQWSGLVVASDWLALCIPQLPGLLSRPCSDQHVVQLFKALAQPLPPPLPALAYERLDDIRLIPGSDCASWPLLMSETAVGRLWLSEVPAALLPPDPLSAQAAALPAGLELLLGLSQWQPAAEPQAGDLLRILDFTPHWRLHGRFGGPFGFVEQGIQMTTIVTCDPEETGQSPLLATLPVTLEFSLPAVDLSFAELARCLEAGLLNLDPQALQQVQVRANGQWLGCGELVYVGDQVALELQQVRGGGKDE</sequence>
<accession>A0A411MM01</accession>
<proteinExistence type="predicted"/>
<dbReference type="AlphaFoldDB" id="A0A411MM01"/>
<dbReference type="InterPro" id="IPR058804">
    <property type="entry name" value="SpaO_N"/>
</dbReference>
<feature type="domain" description="SpaO N-terminal" evidence="1">
    <location>
        <begin position="18"/>
        <end position="134"/>
    </location>
</feature>
<dbReference type="Gene3D" id="2.30.330.10">
    <property type="entry name" value="SpoA-like"/>
    <property type="match status" value="1"/>
</dbReference>
<reference evidence="2 3" key="1">
    <citation type="submission" date="2019-02" db="EMBL/GenBank/DDBJ databases">
        <title>Complete genome sequence of Pseudomonas sp. SNU WT1 isolated from rainbow trout.</title>
        <authorList>
            <person name="Oh W.T."/>
            <person name="Park S.C."/>
        </authorList>
    </citation>
    <scope>NUCLEOTIDE SEQUENCE [LARGE SCALE GENOMIC DNA]</scope>
    <source>
        <strain evidence="2 3">SNU WT1</strain>
    </source>
</reference>
<dbReference type="RefSeq" id="WP_130265565.1">
    <property type="nucleotide sequence ID" value="NZ_CP035952.1"/>
</dbReference>
<dbReference type="SUPFAM" id="SSF101801">
    <property type="entry name" value="Surface presentation of antigens (SPOA)"/>
    <property type="match status" value="1"/>
</dbReference>
<dbReference type="EMBL" id="CP035952">
    <property type="protein sequence ID" value="QBF27720.1"/>
    <property type="molecule type" value="Genomic_DNA"/>
</dbReference>
<evidence type="ECO:0000259" key="1">
    <source>
        <dbReference type="Pfam" id="PF26294"/>
    </source>
</evidence>
<evidence type="ECO:0000313" key="2">
    <source>
        <dbReference type="EMBL" id="QBF27720.1"/>
    </source>
</evidence>
<dbReference type="Pfam" id="PF26294">
    <property type="entry name" value="SpaO_N"/>
    <property type="match status" value="1"/>
</dbReference>
<dbReference type="OrthoDB" id="7031612at2"/>
<gene>
    <name evidence="2" type="ORF">EXN22_19245</name>
</gene>
<dbReference type="Proteomes" id="UP000291130">
    <property type="component" value="Chromosome"/>
</dbReference>
<keyword evidence="3" id="KW-1185">Reference proteome</keyword>
<dbReference type="KEGG" id="ptk:EXN22_19245"/>
<protein>
    <recommendedName>
        <fullName evidence="1">SpaO N-terminal domain-containing protein</fullName>
    </recommendedName>
</protein>